<keyword evidence="2" id="KW-0812">Transmembrane</keyword>
<dbReference type="Proteomes" id="UP000274131">
    <property type="component" value="Unassembled WGS sequence"/>
</dbReference>
<evidence type="ECO:0000313" key="5">
    <source>
        <dbReference type="WBParaSite" id="EVEC_0000132401-mRNA-1"/>
    </source>
</evidence>
<organism evidence="5">
    <name type="scientific">Enterobius vermicularis</name>
    <name type="common">Human pinworm</name>
    <dbReference type="NCBI Taxonomy" id="51028"/>
    <lineage>
        <taxon>Eukaryota</taxon>
        <taxon>Metazoa</taxon>
        <taxon>Ecdysozoa</taxon>
        <taxon>Nematoda</taxon>
        <taxon>Chromadorea</taxon>
        <taxon>Rhabditida</taxon>
        <taxon>Spirurina</taxon>
        <taxon>Oxyuridomorpha</taxon>
        <taxon>Oxyuroidea</taxon>
        <taxon>Oxyuridae</taxon>
        <taxon>Enterobius</taxon>
    </lineage>
</organism>
<keyword evidence="2" id="KW-0472">Membrane</keyword>
<reference evidence="5" key="1">
    <citation type="submission" date="2017-02" db="UniProtKB">
        <authorList>
            <consortium name="WormBaseParasite"/>
        </authorList>
    </citation>
    <scope>IDENTIFICATION</scope>
</reference>
<keyword evidence="2" id="KW-1133">Transmembrane helix</keyword>
<name>A0A0N4UV71_ENTVE</name>
<gene>
    <name evidence="3" type="ORF">EVEC_LOCUS1032</name>
</gene>
<evidence type="ECO:0000313" key="4">
    <source>
        <dbReference type="Proteomes" id="UP000274131"/>
    </source>
</evidence>
<feature type="transmembrane region" description="Helical" evidence="2">
    <location>
        <begin position="214"/>
        <end position="233"/>
    </location>
</feature>
<sequence length="321" mass="35793">MFGMTGDCSLPKLTEPKSQKFFGRPSTSSCSSKTSRFSHSSIRVQRFFERLANRNKKSHKVVSKLGAPFTSTPDPSDGEGSVEYQESRYSASADDFFGSADDAIPFALNSYENSPLEYDVVRVVSVNVDQSIGPDKELTSELETVLILPGEMQSKSSQTTDRHCKDASTMPVNNNTNANNDKEAQQLPSVGHDLKPKPPVHSSSKRYFRFCRTLFLLLLAALMLVNVSFWSFVLGKVYNSKVPITKAEPSLMCSVLSYADSWLRTDYYRSLECPIEEEHKVFSDQDLVSAIGILIKDIAKSHQNTFNYTSGTPVNSFNEEL</sequence>
<evidence type="ECO:0000256" key="1">
    <source>
        <dbReference type="SAM" id="MobiDB-lite"/>
    </source>
</evidence>
<proteinExistence type="predicted"/>
<reference evidence="3 4" key="2">
    <citation type="submission" date="2018-10" db="EMBL/GenBank/DDBJ databases">
        <authorList>
            <consortium name="Pathogen Informatics"/>
        </authorList>
    </citation>
    <scope>NUCLEOTIDE SEQUENCE [LARGE SCALE GENOMIC DNA]</scope>
</reference>
<keyword evidence="4" id="KW-1185">Reference proteome</keyword>
<protein>
    <submittedName>
        <fullName evidence="5">MSC domain-containing protein</fullName>
    </submittedName>
</protein>
<feature type="region of interest" description="Disordered" evidence="1">
    <location>
        <begin position="62"/>
        <end position="84"/>
    </location>
</feature>
<evidence type="ECO:0000313" key="3">
    <source>
        <dbReference type="EMBL" id="VDD85889.1"/>
    </source>
</evidence>
<dbReference type="WBParaSite" id="EVEC_0000132401-mRNA-1">
    <property type="protein sequence ID" value="EVEC_0000132401-mRNA-1"/>
    <property type="gene ID" value="EVEC_0000132401"/>
</dbReference>
<evidence type="ECO:0000256" key="2">
    <source>
        <dbReference type="SAM" id="Phobius"/>
    </source>
</evidence>
<accession>A0A0N4UV71</accession>
<dbReference type="EMBL" id="UXUI01007161">
    <property type="protein sequence ID" value="VDD85889.1"/>
    <property type="molecule type" value="Genomic_DNA"/>
</dbReference>
<dbReference type="AlphaFoldDB" id="A0A0N4UV71"/>